<evidence type="ECO:0000259" key="8">
    <source>
        <dbReference type="Pfam" id="PF01648"/>
    </source>
</evidence>
<proteinExistence type="inferred from homology"/>
<dbReference type="Gene3D" id="3.90.470.20">
    <property type="entry name" value="4'-phosphopantetheinyl transferase domain"/>
    <property type="match status" value="1"/>
</dbReference>
<dbReference type="RefSeq" id="XP_056035473.1">
    <property type="nucleotide sequence ID" value="XM_056179116.1"/>
</dbReference>
<reference evidence="9 10" key="1">
    <citation type="journal article" date="2023" name="G3 (Bethesda)">
        <title>A high-quality reference genome for the fission yeast Schizosaccharomyces osmophilus.</title>
        <authorList>
            <person name="Jia G.S."/>
            <person name="Zhang W.C."/>
            <person name="Liang Y."/>
            <person name="Liu X.H."/>
            <person name="Rhind N."/>
            <person name="Pidoux A."/>
            <person name="Brysch-Herzberg M."/>
            <person name="Du L.L."/>
        </authorList>
    </citation>
    <scope>NUCLEOTIDE SEQUENCE [LARGE SCALE GENOMIC DNA]</scope>
    <source>
        <strain evidence="9 10">CBS 15793</strain>
    </source>
</reference>
<keyword evidence="2" id="KW-0808">Transferase</keyword>
<name>A0AAE9W8B5_9SCHI</name>
<evidence type="ECO:0000256" key="5">
    <source>
        <dbReference type="ARBA" id="ARBA00022842"/>
    </source>
</evidence>
<dbReference type="SUPFAM" id="SSF56214">
    <property type="entry name" value="4'-phosphopantetheinyl transferase"/>
    <property type="match status" value="1"/>
</dbReference>
<dbReference type="InterPro" id="IPR008278">
    <property type="entry name" value="4-PPantetheinyl_Trfase_dom"/>
</dbReference>
<gene>
    <name evidence="9" type="primary">ppt2</name>
    <name evidence="9" type="ORF">SOMG_00322</name>
</gene>
<keyword evidence="1" id="KW-0444">Lipid biosynthesis</keyword>
<evidence type="ECO:0000256" key="6">
    <source>
        <dbReference type="ARBA" id="ARBA00023098"/>
    </source>
</evidence>
<evidence type="ECO:0000256" key="2">
    <source>
        <dbReference type="ARBA" id="ARBA00022679"/>
    </source>
</evidence>
<keyword evidence="3" id="KW-0479">Metal-binding</keyword>
<keyword evidence="6" id="KW-0443">Lipid metabolism</keyword>
<evidence type="ECO:0000256" key="7">
    <source>
        <dbReference type="ARBA" id="ARBA00023160"/>
    </source>
</evidence>
<dbReference type="Proteomes" id="UP001212411">
    <property type="component" value="Chromosome 1"/>
</dbReference>
<dbReference type="Pfam" id="PF01648">
    <property type="entry name" value="ACPS"/>
    <property type="match status" value="1"/>
</dbReference>
<dbReference type="NCBIfam" id="TIGR00556">
    <property type="entry name" value="pantethn_trn"/>
    <property type="match status" value="1"/>
</dbReference>
<organism evidence="9 10">
    <name type="scientific">Schizosaccharomyces osmophilus</name>
    <dbReference type="NCBI Taxonomy" id="2545709"/>
    <lineage>
        <taxon>Eukaryota</taxon>
        <taxon>Fungi</taxon>
        <taxon>Dikarya</taxon>
        <taxon>Ascomycota</taxon>
        <taxon>Taphrinomycotina</taxon>
        <taxon>Schizosaccharomycetes</taxon>
        <taxon>Schizosaccharomycetales</taxon>
        <taxon>Schizosaccharomycetaceae</taxon>
        <taxon>Schizosaccharomyces</taxon>
    </lineage>
</organism>
<dbReference type="InterPro" id="IPR002582">
    <property type="entry name" value="ACPS"/>
</dbReference>
<keyword evidence="5" id="KW-0460">Magnesium</keyword>
<sequence length="125" mass="14412">MGIGIDILKVSRIRMLLEKSKFTESRFLEKCLHPKEIQQYRLLQGSQITQAQRAKWLGVRWSVKEATFKALQPSYYIYMPFMEYAHNKQGMPVINIHKPNVSITPVSVSVSHDGDYVVANALYLP</sequence>
<dbReference type="GO" id="GO:0008897">
    <property type="term" value="F:holo-[acyl-carrier-protein] synthase activity"/>
    <property type="evidence" value="ECO:0007669"/>
    <property type="project" value="InterPro"/>
</dbReference>
<feature type="domain" description="4'-phosphopantetheinyl transferase" evidence="8">
    <location>
        <begin position="2"/>
        <end position="119"/>
    </location>
</feature>
<evidence type="ECO:0000256" key="4">
    <source>
        <dbReference type="ARBA" id="ARBA00022832"/>
    </source>
</evidence>
<dbReference type="EMBL" id="CP115611">
    <property type="protein sequence ID" value="WBW71230.1"/>
    <property type="molecule type" value="Genomic_DNA"/>
</dbReference>
<evidence type="ECO:0000256" key="3">
    <source>
        <dbReference type="ARBA" id="ARBA00022723"/>
    </source>
</evidence>
<protein>
    <submittedName>
        <fullName evidence="9">Mitochondrial holo-[acyl-carrier-protein] synthase Ppt2</fullName>
    </submittedName>
</protein>
<dbReference type="GO" id="GO:0000287">
    <property type="term" value="F:magnesium ion binding"/>
    <property type="evidence" value="ECO:0007669"/>
    <property type="project" value="InterPro"/>
</dbReference>
<evidence type="ECO:0000313" key="9">
    <source>
        <dbReference type="EMBL" id="WBW71230.1"/>
    </source>
</evidence>
<evidence type="ECO:0000313" key="10">
    <source>
        <dbReference type="Proteomes" id="UP001212411"/>
    </source>
</evidence>
<keyword evidence="7" id="KW-0275">Fatty acid biosynthesis</keyword>
<dbReference type="AlphaFoldDB" id="A0AAE9W8B5"/>
<dbReference type="InterPro" id="IPR004568">
    <property type="entry name" value="Ppantetheine-prot_Trfase_dom"/>
</dbReference>
<accession>A0AAE9W8B5</accession>
<dbReference type="InterPro" id="IPR037143">
    <property type="entry name" value="4-PPantetheinyl_Trfase_dom_sf"/>
</dbReference>
<dbReference type="HAMAP" id="MF_00101">
    <property type="entry name" value="AcpS"/>
    <property type="match status" value="1"/>
</dbReference>
<dbReference type="KEGG" id="som:SOMG_00322"/>
<dbReference type="GeneID" id="80873805"/>
<evidence type="ECO:0000256" key="1">
    <source>
        <dbReference type="ARBA" id="ARBA00022516"/>
    </source>
</evidence>
<keyword evidence="10" id="KW-1185">Reference proteome</keyword>
<dbReference type="GO" id="GO:0006633">
    <property type="term" value="P:fatty acid biosynthetic process"/>
    <property type="evidence" value="ECO:0007669"/>
    <property type="project" value="UniProtKB-KW"/>
</dbReference>
<keyword evidence="4" id="KW-0276">Fatty acid metabolism</keyword>